<dbReference type="Proteomes" id="UP000593892">
    <property type="component" value="Chromosome"/>
</dbReference>
<name>A0A7S7NWQ3_PALFE</name>
<gene>
    <name evidence="1" type="ORF">IRI77_15010</name>
</gene>
<keyword evidence="2" id="KW-1185">Reference proteome</keyword>
<proteinExistence type="predicted"/>
<dbReference type="EMBL" id="CP063849">
    <property type="protein sequence ID" value="QOY91201.1"/>
    <property type="molecule type" value="Genomic_DNA"/>
</dbReference>
<reference evidence="1 2" key="1">
    <citation type="submission" date="2020-10" db="EMBL/GenBank/DDBJ databases">
        <title>Complete genome sequence of Paludibaculum fermentans P105T, a facultatively anaerobic acidobacterium capable of dissimilatory Fe(III) reduction.</title>
        <authorList>
            <person name="Dedysh S.N."/>
            <person name="Beletsky A.V."/>
            <person name="Kulichevskaya I.S."/>
            <person name="Mardanov A.V."/>
            <person name="Ravin N.V."/>
        </authorList>
    </citation>
    <scope>NUCLEOTIDE SEQUENCE [LARGE SCALE GENOMIC DNA]</scope>
    <source>
        <strain evidence="1 2">P105</strain>
    </source>
</reference>
<organism evidence="1 2">
    <name type="scientific">Paludibaculum fermentans</name>
    <dbReference type="NCBI Taxonomy" id="1473598"/>
    <lineage>
        <taxon>Bacteria</taxon>
        <taxon>Pseudomonadati</taxon>
        <taxon>Acidobacteriota</taxon>
        <taxon>Terriglobia</taxon>
        <taxon>Bryobacterales</taxon>
        <taxon>Bryobacteraceae</taxon>
        <taxon>Paludibaculum</taxon>
    </lineage>
</organism>
<dbReference type="Pfam" id="PF13289">
    <property type="entry name" value="SIR2_2"/>
    <property type="match status" value="1"/>
</dbReference>
<dbReference type="KEGG" id="pfer:IRI77_15010"/>
<sequence length="396" mass="43807">MPVLPSIPYASLGADVLAGNQALIPFLGAGASIAGAPPSTVPVPNYPADSEIDELATRWGLSGAGLEHLKQGIRQAFDLQNYEDHEPDWMEIAGQKPYPPSARELANALAANVSYHGSWPYSLLPVSSYHEFVRGRDPHRKDLESLFAGKTHPLPSQDLIARAARHHLRNTKRDYLVITTNYDQLIELAFDAAKVPYVVLTVGRKQHHVTVRPSASLQAWFGFSNEDFEDLQQGLKGKQPALFTLPPVSSRKPVAVIYKMHGCLFPPAGTTDDSIILSDEDYIAFLKRQGESGDGVIPAAVTRLMQNEGQANTGFLFLGYSFSDWNVRAMYRTIIDQRALTKDVRDYAVVSWVNDFESQYLSQPTINVCVADLVKFAAEIKRRAEPAAWSDTPSLW</sequence>
<dbReference type="RefSeq" id="WP_194452855.1">
    <property type="nucleotide sequence ID" value="NZ_CP063849.1"/>
</dbReference>
<dbReference type="AlphaFoldDB" id="A0A7S7NWQ3"/>
<evidence type="ECO:0000313" key="1">
    <source>
        <dbReference type="EMBL" id="QOY91201.1"/>
    </source>
</evidence>
<accession>A0A7S7NWQ3</accession>
<evidence type="ECO:0000313" key="2">
    <source>
        <dbReference type="Proteomes" id="UP000593892"/>
    </source>
</evidence>
<protein>
    <submittedName>
        <fullName evidence="1">SIR2 family protein</fullName>
    </submittedName>
</protein>